<keyword evidence="5" id="KW-0325">Glycoprotein</keyword>
<evidence type="ECO:0000256" key="5">
    <source>
        <dbReference type="ARBA" id="ARBA00023180"/>
    </source>
</evidence>
<feature type="compositionally biased region" description="Basic and acidic residues" evidence="6">
    <location>
        <begin position="84"/>
        <end position="111"/>
    </location>
</feature>
<keyword evidence="2" id="KW-0328">Glycosyltransferase</keyword>
<evidence type="ECO:0000313" key="7">
    <source>
        <dbReference type="EMBL" id="KAL3785090.1"/>
    </source>
</evidence>
<evidence type="ECO:0000256" key="6">
    <source>
        <dbReference type="SAM" id="MobiDB-lite"/>
    </source>
</evidence>
<comment type="subcellular location">
    <subcellularLocation>
        <location evidence="1">Membrane</location>
        <topology evidence="1">Single-pass type II membrane protein</topology>
    </subcellularLocation>
</comment>
<dbReference type="EMBL" id="JALLPJ020000703">
    <property type="protein sequence ID" value="KAL3785090.1"/>
    <property type="molecule type" value="Genomic_DNA"/>
</dbReference>
<feature type="compositionally biased region" description="Basic and acidic residues" evidence="6">
    <location>
        <begin position="53"/>
        <end position="77"/>
    </location>
</feature>
<evidence type="ECO:0000313" key="8">
    <source>
        <dbReference type="Proteomes" id="UP001530400"/>
    </source>
</evidence>
<dbReference type="Pfam" id="PF02485">
    <property type="entry name" value="Branch"/>
    <property type="match status" value="1"/>
</dbReference>
<evidence type="ECO:0000256" key="1">
    <source>
        <dbReference type="ARBA" id="ARBA00004606"/>
    </source>
</evidence>
<name>A0ABD3PAC9_9STRA</name>
<organism evidence="7 8">
    <name type="scientific">Cyclotella atomus</name>
    <dbReference type="NCBI Taxonomy" id="382360"/>
    <lineage>
        <taxon>Eukaryota</taxon>
        <taxon>Sar</taxon>
        <taxon>Stramenopiles</taxon>
        <taxon>Ochrophyta</taxon>
        <taxon>Bacillariophyta</taxon>
        <taxon>Coscinodiscophyceae</taxon>
        <taxon>Thalassiosirophycidae</taxon>
        <taxon>Stephanodiscales</taxon>
        <taxon>Stephanodiscaceae</taxon>
        <taxon>Cyclotella</taxon>
    </lineage>
</organism>
<evidence type="ECO:0000256" key="4">
    <source>
        <dbReference type="ARBA" id="ARBA00023136"/>
    </source>
</evidence>
<feature type="region of interest" description="Disordered" evidence="6">
    <location>
        <begin position="239"/>
        <end position="259"/>
    </location>
</feature>
<feature type="compositionally biased region" description="Basic and acidic residues" evidence="6">
    <location>
        <begin position="124"/>
        <end position="136"/>
    </location>
</feature>
<sequence>MTKRELIQVLGRVTTATTSLPTTTSISTPMDKQFASQLANLQRVASRAGGDGNDTRRRDHDRHQRRGDGRGHDRRFDGIGGGGYDRERRDGHDRRNDYDRKRRREDDDSRNRCPGGGRGRHNHDRYNDRRREEPPREPYVPLADLVKDAAGKYTESLEGSVVSTAVGKRRHIALLFLTIDDLPHEHVWREWMNGMVGDKSDDADDNLLVSVICHAKYPERITSPWLKQRHLIRFQKFGDDASQQKQQQPPKLHSRRPEWGSIEITRGMIDLLEEGLRIGSKNEAVDLKTSTSNAAAGDTKSASASDTSVFDRHTSFQRYISTPGDALPGSNATDETSTKLTDDIPLVDRFIFVSESCLPVTTLKEVEMALFGPKTDTTTQITNEHTTQKRNPYDKSWVNARSTPNNGYSRQLQWDEIKSSDIPSNLIWKADQWIVLNRAHGEAVASIPNSYLNGKSLWYAFRRCRASDEMYFPTALAILGIIARPPGVQEVENETSEKCAGDEIRRRKVTYCDWSVSAKNPASFSAKDLEEVAIKARGEGCLFARKFVPLASNSRENVASANGIVTADDWTALMQKLSIKT</sequence>
<proteinExistence type="predicted"/>
<keyword evidence="3" id="KW-0808">Transferase</keyword>
<dbReference type="InterPro" id="IPR003406">
    <property type="entry name" value="Glyco_trans_14"/>
</dbReference>
<feature type="region of interest" description="Disordered" evidence="6">
    <location>
        <begin position="43"/>
        <end position="138"/>
    </location>
</feature>
<protein>
    <submittedName>
        <fullName evidence="7">Uncharacterized protein</fullName>
    </submittedName>
</protein>
<dbReference type="InterPro" id="IPR044174">
    <property type="entry name" value="BC10-like"/>
</dbReference>
<keyword evidence="8" id="KW-1185">Reference proteome</keyword>
<accession>A0ABD3PAC9</accession>
<dbReference type="GO" id="GO:0016757">
    <property type="term" value="F:glycosyltransferase activity"/>
    <property type="evidence" value="ECO:0007669"/>
    <property type="project" value="UniProtKB-KW"/>
</dbReference>
<dbReference type="PANTHER" id="PTHR31042">
    <property type="entry name" value="CORE-2/I-BRANCHING BETA-1,6-N-ACETYLGLUCOSAMINYLTRANSFERASE FAMILY PROTEIN-RELATED"/>
    <property type="match status" value="1"/>
</dbReference>
<evidence type="ECO:0000256" key="2">
    <source>
        <dbReference type="ARBA" id="ARBA00022676"/>
    </source>
</evidence>
<comment type="caution">
    <text evidence="7">The sequence shown here is derived from an EMBL/GenBank/DDBJ whole genome shotgun (WGS) entry which is preliminary data.</text>
</comment>
<keyword evidence="4" id="KW-0472">Membrane</keyword>
<dbReference type="GO" id="GO:0016020">
    <property type="term" value="C:membrane"/>
    <property type="evidence" value="ECO:0007669"/>
    <property type="project" value="UniProtKB-SubCell"/>
</dbReference>
<reference evidence="7 8" key="1">
    <citation type="submission" date="2024-10" db="EMBL/GenBank/DDBJ databases">
        <title>Updated reference genomes for cyclostephanoid diatoms.</title>
        <authorList>
            <person name="Roberts W.R."/>
            <person name="Alverson A.J."/>
        </authorList>
    </citation>
    <scope>NUCLEOTIDE SEQUENCE [LARGE SCALE GENOMIC DNA]</scope>
    <source>
        <strain evidence="7 8">AJA010-31</strain>
    </source>
</reference>
<dbReference type="Proteomes" id="UP001530400">
    <property type="component" value="Unassembled WGS sequence"/>
</dbReference>
<evidence type="ECO:0000256" key="3">
    <source>
        <dbReference type="ARBA" id="ARBA00022679"/>
    </source>
</evidence>
<dbReference type="AlphaFoldDB" id="A0ABD3PAC9"/>
<gene>
    <name evidence="7" type="ORF">ACHAWO_000297</name>
</gene>
<dbReference type="PANTHER" id="PTHR31042:SF150">
    <property type="entry name" value="OS06G0661900 PROTEIN"/>
    <property type="match status" value="1"/>
</dbReference>